<sequence>MIDGLGGAVKVNNYLSTLDMKEVHPENLKLMENPVGEFIEAVAKESAKDAGQENMASKTSSL</sequence>
<organism evidence="1 2">
    <name type="scientific">Dreissena polymorpha</name>
    <name type="common">Zebra mussel</name>
    <name type="synonym">Mytilus polymorpha</name>
    <dbReference type="NCBI Taxonomy" id="45954"/>
    <lineage>
        <taxon>Eukaryota</taxon>
        <taxon>Metazoa</taxon>
        <taxon>Spiralia</taxon>
        <taxon>Lophotrochozoa</taxon>
        <taxon>Mollusca</taxon>
        <taxon>Bivalvia</taxon>
        <taxon>Autobranchia</taxon>
        <taxon>Heteroconchia</taxon>
        <taxon>Euheterodonta</taxon>
        <taxon>Imparidentia</taxon>
        <taxon>Neoheterodontei</taxon>
        <taxon>Myida</taxon>
        <taxon>Dreissenoidea</taxon>
        <taxon>Dreissenidae</taxon>
        <taxon>Dreissena</taxon>
    </lineage>
</organism>
<proteinExistence type="predicted"/>
<protein>
    <submittedName>
        <fullName evidence="1">Uncharacterized protein</fullName>
    </submittedName>
</protein>
<keyword evidence="2" id="KW-1185">Reference proteome</keyword>
<name>A0A9D4IHV5_DREPO</name>
<dbReference type="Proteomes" id="UP000828390">
    <property type="component" value="Unassembled WGS sequence"/>
</dbReference>
<reference evidence="1" key="2">
    <citation type="submission" date="2020-11" db="EMBL/GenBank/DDBJ databases">
        <authorList>
            <person name="McCartney M.A."/>
            <person name="Auch B."/>
            <person name="Kono T."/>
            <person name="Mallez S."/>
            <person name="Becker A."/>
            <person name="Gohl D.M."/>
            <person name="Silverstein K.A.T."/>
            <person name="Koren S."/>
            <person name="Bechman K.B."/>
            <person name="Herman A."/>
            <person name="Abrahante J.E."/>
            <person name="Garbe J."/>
        </authorList>
    </citation>
    <scope>NUCLEOTIDE SEQUENCE</scope>
    <source>
        <strain evidence="1">Duluth1</strain>
        <tissue evidence="1">Whole animal</tissue>
    </source>
</reference>
<comment type="caution">
    <text evidence="1">The sequence shown here is derived from an EMBL/GenBank/DDBJ whole genome shotgun (WGS) entry which is preliminary data.</text>
</comment>
<dbReference type="EMBL" id="JAIWYP010000009">
    <property type="protein sequence ID" value="KAH3774770.1"/>
    <property type="molecule type" value="Genomic_DNA"/>
</dbReference>
<reference evidence="1" key="1">
    <citation type="journal article" date="2019" name="bioRxiv">
        <title>The Genome of the Zebra Mussel, Dreissena polymorpha: A Resource for Invasive Species Research.</title>
        <authorList>
            <person name="McCartney M.A."/>
            <person name="Auch B."/>
            <person name="Kono T."/>
            <person name="Mallez S."/>
            <person name="Zhang Y."/>
            <person name="Obille A."/>
            <person name="Becker A."/>
            <person name="Abrahante J.E."/>
            <person name="Garbe J."/>
            <person name="Badalamenti J.P."/>
            <person name="Herman A."/>
            <person name="Mangelson H."/>
            <person name="Liachko I."/>
            <person name="Sullivan S."/>
            <person name="Sone E.D."/>
            <person name="Koren S."/>
            <person name="Silverstein K.A.T."/>
            <person name="Beckman K.B."/>
            <person name="Gohl D.M."/>
        </authorList>
    </citation>
    <scope>NUCLEOTIDE SEQUENCE</scope>
    <source>
        <strain evidence="1">Duluth1</strain>
        <tissue evidence="1">Whole animal</tissue>
    </source>
</reference>
<accession>A0A9D4IHV5</accession>
<dbReference type="AlphaFoldDB" id="A0A9D4IHV5"/>
<evidence type="ECO:0000313" key="1">
    <source>
        <dbReference type="EMBL" id="KAH3774770.1"/>
    </source>
</evidence>
<gene>
    <name evidence="1" type="ORF">DPMN_176163</name>
</gene>
<evidence type="ECO:0000313" key="2">
    <source>
        <dbReference type="Proteomes" id="UP000828390"/>
    </source>
</evidence>